<comment type="caution">
    <text evidence="8">The sequence shown here is derived from an EMBL/GenBank/DDBJ whole genome shotgun (WGS) entry which is preliminary data.</text>
</comment>
<feature type="chain" id="PRO_5016951163" description="Lectin-like protein BA14k" evidence="7">
    <location>
        <begin position="26"/>
        <end position="115"/>
    </location>
</feature>
<evidence type="ECO:0000256" key="7">
    <source>
        <dbReference type="SAM" id="SignalP"/>
    </source>
</evidence>
<accession>A0A369VRM4</accession>
<evidence type="ECO:0000256" key="3">
    <source>
        <dbReference type="ARBA" id="ARBA00022475"/>
    </source>
</evidence>
<keyword evidence="9" id="KW-1185">Reference proteome</keyword>
<dbReference type="Pfam" id="PF07886">
    <property type="entry name" value="BA14K"/>
    <property type="match status" value="1"/>
</dbReference>
<dbReference type="InterPro" id="IPR012413">
    <property type="entry name" value="BA14K"/>
</dbReference>
<evidence type="ECO:0000313" key="9">
    <source>
        <dbReference type="Proteomes" id="UP000253918"/>
    </source>
</evidence>
<dbReference type="GO" id="GO:0030246">
    <property type="term" value="F:carbohydrate binding"/>
    <property type="evidence" value="ECO:0007669"/>
    <property type="project" value="UniProtKB-KW"/>
</dbReference>
<keyword evidence="7" id="KW-0732">Signal</keyword>
<feature type="signal peptide" evidence="7">
    <location>
        <begin position="1"/>
        <end position="25"/>
    </location>
</feature>
<proteinExistence type="inferred from homology"/>
<dbReference type="Proteomes" id="UP000253918">
    <property type="component" value="Unassembled WGS sequence"/>
</dbReference>
<reference evidence="8 9" key="1">
    <citation type="submission" date="2018-07" db="EMBL/GenBank/DDBJ databases">
        <title>a novel species of Sphingomonas isolated from the rhizosphere soil of Araceae plant.</title>
        <authorList>
            <person name="Zhiyong W."/>
            <person name="Qinglan Z."/>
            <person name="Zhiwei F."/>
            <person name="Ding X."/>
            <person name="Gejiao W."/>
            <person name="Shixue Z."/>
        </authorList>
    </citation>
    <scope>NUCLEOTIDE SEQUENCE [LARGE SCALE GENOMIC DNA]</scope>
    <source>
        <strain evidence="8 9">WZY 27</strain>
    </source>
</reference>
<comment type="similarity">
    <text evidence="1">Belongs to the BA14k family.</text>
</comment>
<organism evidence="8 9">
    <name type="scientific">Sphingomonas aracearum</name>
    <dbReference type="NCBI Taxonomy" id="2283317"/>
    <lineage>
        <taxon>Bacteria</taxon>
        <taxon>Pseudomonadati</taxon>
        <taxon>Pseudomonadota</taxon>
        <taxon>Alphaproteobacteria</taxon>
        <taxon>Sphingomonadales</taxon>
        <taxon>Sphingomonadaceae</taxon>
        <taxon>Sphingomonas</taxon>
    </lineage>
</organism>
<sequence>MTMTSYLTGLAGIALILAGAAPAAAQPRRDDRGAQAQRRAQPAPRPQAQPAPNTLSRYGNWDSRWGARPAAPPKHWTRQGDWYRHVRACQQRFRGYDARTDTYRVGNGRTQRCTL</sequence>
<gene>
    <name evidence="8" type="ORF">DVW87_17605</name>
</gene>
<dbReference type="OrthoDB" id="8117189at2"/>
<keyword evidence="4" id="KW-0430">Lectin</keyword>
<protein>
    <recommendedName>
        <fullName evidence="2">Lectin-like protein BA14k</fullName>
    </recommendedName>
</protein>
<evidence type="ECO:0000256" key="2">
    <source>
        <dbReference type="ARBA" id="ARBA00020552"/>
    </source>
</evidence>
<evidence type="ECO:0000256" key="6">
    <source>
        <dbReference type="SAM" id="MobiDB-lite"/>
    </source>
</evidence>
<dbReference type="AlphaFoldDB" id="A0A369VRM4"/>
<name>A0A369VRM4_9SPHN</name>
<comment type="function">
    <text evidence="5">Has immunoglobulin-binding and hemagglutination properties, and can bind to mannose. Essential for virulence. May be involved in LPS biosynthesis or polysaccharide transport.</text>
</comment>
<feature type="region of interest" description="Disordered" evidence="6">
    <location>
        <begin position="21"/>
        <end position="77"/>
    </location>
</feature>
<evidence type="ECO:0000256" key="4">
    <source>
        <dbReference type="ARBA" id="ARBA00022734"/>
    </source>
</evidence>
<evidence type="ECO:0000256" key="5">
    <source>
        <dbReference type="ARBA" id="ARBA00025321"/>
    </source>
</evidence>
<evidence type="ECO:0000256" key="1">
    <source>
        <dbReference type="ARBA" id="ARBA00010270"/>
    </source>
</evidence>
<dbReference type="EMBL" id="QQNB01000009">
    <property type="protein sequence ID" value="RDE04147.1"/>
    <property type="molecule type" value="Genomic_DNA"/>
</dbReference>
<keyword evidence="3" id="KW-1003">Cell membrane</keyword>
<evidence type="ECO:0000313" key="8">
    <source>
        <dbReference type="EMBL" id="RDE04147.1"/>
    </source>
</evidence>
<keyword evidence="3" id="KW-0472">Membrane</keyword>